<evidence type="ECO:0000259" key="10">
    <source>
        <dbReference type="Pfam" id="PF12161"/>
    </source>
</evidence>
<dbReference type="RefSeq" id="WP_009166242.1">
    <property type="nucleotide sequence ID" value="NZ_ALXG01000041.1"/>
</dbReference>
<evidence type="ECO:0000256" key="1">
    <source>
        <dbReference type="ARBA" id="ARBA00006594"/>
    </source>
</evidence>
<comment type="caution">
    <text evidence="11">The sequence shown here is derived from an EMBL/GenBank/DDBJ whole genome shotgun (WGS) entry which is preliminary data.</text>
</comment>
<evidence type="ECO:0000256" key="6">
    <source>
        <dbReference type="ARBA" id="ARBA00022747"/>
    </source>
</evidence>
<feature type="coiled-coil region" evidence="8">
    <location>
        <begin position="480"/>
        <end position="507"/>
    </location>
</feature>
<dbReference type="GO" id="GO:0009007">
    <property type="term" value="F:site-specific DNA-methyltransferase (adenine-specific) activity"/>
    <property type="evidence" value="ECO:0007669"/>
    <property type="project" value="UniProtKB-EC"/>
</dbReference>
<comment type="catalytic activity">
    <reaction evidence="7">
        <text>a 2'-deoxyadenosine in DNA + S-adenosyl-L-methionine = an N(6)-methyl-2'-deoxyadenosine in DNA + S-adenosyl-L-homocysteine + H(+)</text>
        <dbReference type="Rhea" id="RHEA:15197"/>
        <dbReference type="Rhea" id="RHEA-COMP:12418"/>
        <dbReference type="Rhea" id="RHEA-COMP:12419"/>
        <dbReference type="ChEBI" id="CHEBI:15378"/>
        <dbReference type="ChEBI" id="CHEBI:57856"/>
        <dbReference type="ChEBI" id="CHEBI:59789"/>
        <dbReference type="ChEBI" id="CHEBI:90615"/>
        <dbReference type="ChEBI" id="CHEBI:90616"/>
        <dbReference type="EC" id="2.1.1.72"/>
    </reaction>
</comment>
<dbReference type="SUPFAM" id="SSF53335">
    <property type="entry name" value="S-adenosyl-L-methionine-dependent methyltransferases"/>
    <property type="match status" value="1"/>
</dbReference>
<evidence type="ECO:0000256" key="7">
    <source>
        <dbReference type="ARBA" id="ARBA00047942"/>
    </source>
</evidence>
<dbReference type="EC" id="2.1.1.72" evidence="2"/>
<evidence type="ECO:0000259" key="9">
    <source>
        <dbReference type="Pfam" id="PF02384"/>
    </source>
</evidence>
<keyword evidence="12" id="KW-1185">Reference proteome</keyword>
<dbReference type="OrthoDB" id="9814572at2"/>
<dbReference type="AlphaFoldDB" id="W9EFQ2"/>
<protein>
    <recommendedName>
        <fullName evidence="2">site-specific DNA-methyltransferase (adenine-specific)</fullName>
        <ecNumber evidence="2">2.1.1.72</ecNumber>
    </recommendedName>
</protein>
<dbReference type="InterPro" id="IPR029063">
    <property type="entry name" value="SAM-dependent_MTases_sf"/>
</dbReference>
<dbReference type="Proteomes" id="UP000019474">
    <property type="component" value="Unassembled WGS sequence"/>
</dbReference>
<dbReference type="GO" id="GO:0009307">
    <property type="term" value="P:DNA restriction-modification system"/>
    <property type="evidence" value="ECO:0007669"/>
    <property type="project" value="UniProtKB-KW"/>
</dbReference>
<dbReference type="InterPro" id="IPR003356">
    <property type="entry name" value="DNA_methylase_A-5"/>
</dbReference>
<evidence type="ECO:0000256" key="2">
    <source>
        <dbReference type="ARBA" id="ARBA00011900"/>
    </source>
</evidence>
<dbReference type="PRINTS" id="PR00507">
    <property type="entry name" value="N12N6MTFRASE"/>
</dbReference>
<dbReference type="GO" id="GO:0008170">
    <property type="term" value="F:N-methyltransferase activity"/>
    <property type="evidence" value="ECO:0007669"/>
    <property type="project" value="InterPro"/>
</dbReference>
<dbReference type="Pfam" id="PF12161">
    <property type="entry name" value="HsdM_N"/>
    <property type="match status" value="1"/>
</dbReference>
<organism evidence="11 12">
    <name type="scientific">Fructilactobacillus florum 8D</name>
    <dbReference type="NCBI Taxonomy" id="1221538"/>
    <lineage>
        <taxon>Bacteria</taxon>
        <taxon>Bacillati</taxon>
        <taxon>Bacillota</taxon>
        <taxon>Bacilli</taxon>
        <taxon>Lactobacillales</taxon>
        <taxon>Lactobacillaceae</taxon>
        <taxon>Fructilactobacillus</taxon>
    </lineage>
</organism>
<dbReference type="PANTHER" id="PTHR42933:SF1">
    <property type="entry name" value="SITE-SPECIFIC DNA-METHYLTRANSFERASE (ADENINE-SPECIFIC)"/>
    <property type="match status" value="1"/>
</dbReference>
<dbReference type="InterPro" id="IPR004546">
    <property type="entry name" value="Restrct_endonuc_T1M"/>
</dbReference>
<keyword evidence="3 11" id="KW-0489">Methyltransferase</keyword>
<evidence type="ECO:0000256" key="3">
    <source>
        <dbReference type="ARBA" id="ARBA00022603"/>
    </source>
</evidence>
<dbReference type="Pfam" id="PF02384">
    <property type="entry name" value="N6_Mtase"/>
    <property type="match status" value="1"/>
</dbReference>
<feature type="domain" description="DNA methylase adenine-specific" evidence="9">
    <location>
        <begin position="162"/>
        <end position="473"/>
    </location>
</feature>
<dbReference type="PANTHER" id="PTHR42933">
    <property type="entry name" value="SLR6095 PROTEIN"/>
    <property type="match status" value="1"/>
</dbReference>
<evidence type="ECO:0000313" key="12">
    <source>
        <dbReference type="Proteomes" id="UP000019474"/>
    </source>
</evidence>
<accession>W9EFQ2</accession>
<dbReference type="GO" id="GO:0032259">
    <property type="term" value="P:methylation"/>
    <property type="evidence" value="ECO:0007669"/>
    <property type="project" value="UniProtKB-KW"/>
</dbReference>
<dbReference type="InterPro" id="IPR022749">
    <property type="entry name" value="D12N6_MeTrfase_N"/>
</dbReference>
<evidence type="ECO:0000256" key="4">
    <source>
        <dbReference type="ARBA" id="ARBA00022679"/>
    </source>
</evidence>
<gene>
    <name evidence="11" type="ORF">B808_1005</name>
</gene>
<evidence type="ECO:0000256" key="5">
    <source>
        <dbReference type="ARBA" id="ARBA00022691"/>
    </source>
</evidence>
<dbReference type="Gene3D" id="3.40.50.150">
    <property type="entry name" value="Vaccinia Virus protein VP39"/>
    <property type="match status" value="1"/>
</dbReference>
<comment type="similarity">
    <text evidence="1">Belongs to the N(4)/N(6)-methyltransferase family.</text>
</comment>
<evidence type="ECO:0000256" key="8">
    <source>
        <dbReference type="SAM" id="Coils"/>
    </source>
</evidence>
<keyword evidence="8" id="KW-0175">Coiled coil</keyword>
<name>W9EFQ2_9LACO</name>
<keyword evidence="5" id="KW-0949">S-adenosyl-L-methionine</keyword>
<proteinExistence type="inferred from homology"/>
<dbReference type="GO" id="GO:0003677">
    <property type="term" value="F:DNA binding"/>
    <property type="evidence" value="ECO:0007669"/>
    <property type="project" value="InterPro"/>
</dbReference>
<reference evidence="11 12" key="1">
    <citation type="submission" date="2012-08" db="EMBL/GenBank/DDBJ databases">
        <title>Genome sequencing of Lactobacillus florum 8D.</title>
        <authorList>
            <person name="Kim E.B."/>
            <person name="Marco M.L."/>
        </authorList>
    </citation>
    <scope>NUCLEOTIDE SEQUENCE [LARGE SCALE GENOMIC DNA]</scope>
    <source>
        <strain evidence="11 12">8D</strain>
    </source>
</reference>
<evidence type="ECO:0000313" key="11">
    <source>
        <dbReference type="EMBL" id="ETO40101.1"/>
    </source>
</evidence>
<dbReference type="EMBL" id="ALXG01000041">
    <property type="protein sequence ID" value="ETO40101.1"/>
    <property type="molecule type" value="Genomic_DNA"/>
</dbReference>
<dbReference type="InterPro" id="IPR038333">
    <property type="entry name" value="T1MK-like_N_sf"/>
</dbReference>
<keyword evidence="6" id="KW-0680">Restriction system</keyword>
<dbReference type="InterPro" id="IPR051537">
    <property type="entry name" value="DNA_Adenine_Mtase"/>
</dbReference>
<feature type="domain" description="N6 adenine-specific DNA methyltransferase N-terminal" evidence="10">
    <location>
        <begin position="9"/>
        <end position="150"/>
    </location>
</feature>
<sequence>MVLTAEKKSLIWKTLNETRGKIEPAEYKNYIFGLMFYKFLSNKAQAWLNNQLHGESWENIWQQNPEKATRFMQNKLGYVIRPGDMFSDWQEKINTDQFNISNVSDAIVRFNQGVSPNAKPEFEGIFDDMDLTSNRLGSNTQTRTKTLMDWIGLIDKIEIDENTDVLGDLYEYLIGMFAANSGAKAGEFYTPHEVSDIMARILTAGREDMPEYSLYDPAMGSGSLLLTTASYMKNDGVRGAIKYYGQEVITTTYNLGRINLMMHGVEYNDIHIHNSDTLSSDWPDGVTDGVDNPRMFDAVMANPPYSLKWDNTNREDDPRFKSGVAPKSKADFAFLQHGLYHLKQDGRMAIVLPHGVLFRGAAEGRIRKQLLEENNISAVIGIPPKIFTNTGIPTIIMVLEKNRMEDDVLFIDASKGFEKQKNSNKLRNEDINKIVDTYLNRKDVDKYAHVANLDEIKENEYNLNIPRYVDTFEPEPPVDVDKLVSDMQETDTEIKQLNGEISSLMDDLVGGDAVAQQQLDEIKGLFNEK</sequence>
<dbReference type="Gene3D" id="1.20.1260.30">
    <property type="match status" value="1"/>
</dbReference>
<keyword evidence="4 11" id="KW-0808">Transferase</keyword>
<dbReference type="PATRIC" id="fig|1221538.3.peg.1011"/>
<dbReference type="NCBIfam" id="TIGR00497">
    <property type="entry name" value="hsdM"/>
    <property type="match status" value="1"/>
</dbReference>